<evidence type="ECO:0000313" key="2">
    <source>
        <dbReference type="Proteomes" id="UP000230233"/>
    </source>
</evidence>
<reference evidence="2" key="1">
    <citation type="submission" date="2017-10" db="EMBL/GenBank/DDBJ databases">
        <title>Rapid genome shrinkage in a self-fertile nematode reveals novel sperm competition proteins.</title>
        <authorList>
            <person name="Yin D."/>
            <person name="Schwarz E.M."/>
            <person name="Thomas C.G."/>
            <person name="Felde R.L."/>
            <person name="Korf I.F."/>
            <person name="Cutter A.D."/>
            <person name="Schartner C.M."/>
            <person name="Ralston E.J."/>
            <person name="Meyer B.J."/>
            <person name="Haag E.S."/>
        </authorList>
    </citation>
    <scope>NUCLEOTIDE SEQUENCE [LARGE SCALE GENOMIC DNA]</scope>
    <source>
        <strain evidence="2">JU1422</strain>
    </source>
</reference>
<protein>
    <submittedName>
        <fullName evidence="1">Uncharacterized protein</fullName>
    </submittedName>
</protein>
<proteinExistence type="predicted"/>
<comment type="caution">
    <text evidence="1">The sequence shown here is derived from an EMBL/GenBank/DDBJ whole genome shotgun (WGS) entry which is preliminary data.</text>
</comment>
<sequence>MYSFLPSICSKRTFPKIQFILCDQGCECSNDSCPNVCAIKRNVLNSAQPTGHFCGQNQKLRNRGIGMIKKTEEEKEPELTKSNVEFKKTRGKGKGLYATKFIESGSFAIPFTSDHTLEEEKIRRFEIIANFSVDPCDDFYAHVCPMGVAKQDFMKSIFETKLQIVKDYKIEHPENLFVNAFSANVTNKMSNIVTQFLHSNESSTLCHISEKIVTIFTHHLLDFDVEGTVSLEDWKHSSCEHKMDMVRKLSFSTQKFINSRMVISQAMDGSIASSLMQKLDKKLRQLFSKLKMAVLKELRTTPWAVNSGALEMYEDALQKINFTTFSDIRKPLKHAQSVFIQAKNECINLLRVKYSVEIEDGICEVIAVGVAVRYINKPMDSINPTDLRDILIDQTAAFNSEDTRVYIGNDFTLLANTDYLSDLV</sequence>
<dbReference type="Proteomes" id="UP000230233">
    <property type="component" value="Chromosome X"/>
</dbReference>
<dbReference type="Gene3D" id="2.170.270.10">
    <property type="entry name" value="SET domain"/>
    <property type="match status" value="1"/>
</dbReference>
<dbReference type="SUPFAM" id="SSF82199">
    <property type="entry name" value="SET domain"/>
    <property type="match status" value="1"/>
</dbReference>
<evidence type="ECO:0000313" key="1">
    <source>
        <dbReference type="EMBL" id="PIC20180.1"/>
    </source>
</evidence>
<name>A0A2G5SYS4_9PELO</name>
<dbReference type="AlphaFoldDB" id="A0A2G5SYS4"/>
<organism evidence="1 2">
    <name type="scientific">Caenorhabditis nigoni</name>
    <dbReference type="NCBI Taxonomy" id="1611254"/>
    <lineage>
        <taxon>Eukaryota</taxon>
        <taxon>Metazoa</taxon>
        <taxon>Ecdysozoa</taxon>
        <taxon>Nematoda</taxon>
        <taxon>Chromadorea</taxon>
        <taxon>Rhabditida</taxon>
        <taxon>Rhabditina</taxon>
        <taxon>Rhabditomorpha</taxon>
        <taxon>Rhabditoidea</taxon>
        <taxon>Rhabditidae</taxon>
        <taxon>Peloderinae</taxon>
        <taxon>Caenorhabditis</taxon>
    </lineage>
</organism>
<accession>A0A2G5SYS4</accession>
<dbReference type="InterPro" id="IPR046341">
    <property type="entry name" value="SET_dom_sf"/>
</dbReference>
<dbReference type="EMBL" id="PDUG01000006">
    <property type="protein sequence ID" value="PIC20180.1"/>
    <property type="molecule type" value="Genomic_DNA"/>
</dbReference>
<dbReference type="STRING" id="1611254.A0A2G5SYS4"/>
<dbReference type="SUPFAM" id="SSF55486">
    <property type="entry name" value="Metalloproteases ('zincins'), catalytic domain"/>
    <property type="match status" value="1"/>
</dbReference>
<keyword evidence="2" id="KW-1185">Reference proteome</keyword>
<gene>
    <name evidence="1" type="primary">Cnig_chr_X.g25464</name>
    <name evidence="1" type="ORF">B9Z55_025464</name>
</gene>